<feature type="transmembrane region" description="Helical" evidence="2">
    <location>
        <begin position="320"/>
        <end position="338"/>
    </location>
</feature>
<organism evidence="4 5">
    <name type="scientific">Paeniglutamicibacter cryotolerans</name>
    <dbReference type="NCBI Taxonomy" id="670079"/>
    <lineage>
        <taxon>Bacteria</taxon>
        <taxon>Bacillati</taxon>
        <taxon>Actinomycetota</taxon>
        <taxon>Actinomycetes</taxon>
        <taxon>Micrococcales</taxon>
        <taxon>Micrococcaceae</taxon>
        <taxon>Paeniglutamicibacter</taxon>
    </lineage>
</organism>
<sequence length="366" mass="39024">MSTENGFPAPAGPPPELNGGQPATPAPWQVPGYQQPPAYHQAPPAPPRTRNPAGPLPYHRLGRAWAGYRWYKPLLVGLIAVGLYVGALFLLTLAGFFAALLNPVFAGQLAGLDDALLNMDMTNPLVFVLSLGTIILMLPAILLATRILGARPTGLLSSVAGRLRWGWLGCCLAMALGVMAVSYTISFIIGTIQGEPFAPEFGSGRMWLMIGLTLLLVPVQAAAEEYVFRGYLMQCIGGWLRHPAFAIALPIPLFVFGHDYDLYGQLDVGLFALAAGWISWRTGGLEAALGLHIVNNVVIFGLGAVALADVNAKAGSLPSLIASALTMGAYVWVVVHVATRRKIARLREPEPGKLRPAPWQRPAVSG</sequence>
<evidence type="ECO:0000256" key="1">
    <source>
        <dbReference type="SAM" id="MobiDB-lite"/>
    </source>
</evidence>
<feature type="transmembrane region" description="Helical" evidence="2">
    <location>
        <begin position="165"/>
        <end position="192"/>
    </location>
</feature>
<keyword evidence="2" id="KW-0812">Transmembrane</keyword>
<dbReference type="Pfam" id="PF02517">
    <property type="entry name" value="Rce1-like"/>
    <property type="match status" value="1"/>
</dbReference>
<keyword evidence="4" id="KW-0645">Protease</keyword>
<dbReference type="GO" id="GO:0004175">
    <property type="term" value="F:endopeptidase activity"/>
    <property type="evidence" value="ECO:0007669"/>
    <property type="project" value="UniProtKB-ARBA"/>
</dbReference>
<feature type="compositionally biased region" description="Low complexity" evidence="1">
    <location>
        <begin position="31"/>
        <end position="42"/>
    </location>
</feature>
<reference evidence="4 5" key="1">
    <citation type="submission" date="2020-08" db="EMBL/GenBank/DDBJ databases">
        <title>Sequencing the genomes of 1000 actinobacteria strains.</title>
        <authorList>
            <person name="Klenk H.-P."/>
        </authorList>
    </citation>
    <scope>NUCLEOTIDE SEQUENCE [LARGE SCALE GENOMIC DNA]</scope>
    <source>
        <strain evidence="4 5">DSM 22826</strain>
    </source>
</reference>
<dbReference type="EMBL" id="JACHVS010000001">
    <property type="protein sequence ID" value="MBB2994894.1"/>
    <property type="molecule type" value="Genomic_DNA"/>
</dbReference>
<feature type="domain" description="CAAX prenyl protease 2/Lysostaphin resistance protein A-like" evidence="3">
    <location>
        <begin position="209"/>
        <end position="298"/>
    </location>
</feature>
<evidence type="ECO:0000259" key="3">
    <source>
        <dbReference type="Pfam" id="PF02517"/>
    </source>
</evidence>
<keyword evidence="4" id="KW-0378">Hydrolase</keyword>
<dbReference type="RefSeq" id="WP_183510220.1">
    <property type="nucleotide sequence ID" value="NZ_BAABGK010000013.1"/>
</dbReference>
<feature type="transmembrane region" description="Helical" evidence="2">
    <location>
        <begin position="287"/>
        <end position="308"/>
    </location>
</feature>
<feature type="transmembrane region" description="Helical" evidence="2">
    <location>
        <begin position="235"/>
        <end position="256"/>
    </location>
</feature>
<dbReference type="GO" id="GO:0006508">
    <property type="term" value="P:proteolysis"/>
    <property type="evidence" value="ECO:0007669"/>
    <property type="project" value="UniProtKB-KW"/>
</dbReference>
<evidence type="ECO:0000256" key="2">
    <source>
        <dbReference type="SAM" id="Phobius"/>
    </source>
</evidence>
<feature type="transmembrane region" description="Helical" evidence="2">
    <location>
        <begin position="121"/>
        <end position="144"/>
    </location>
</feature>
<evidence type="ECO:0000313" key="4">
    <source>
        <dbReference type="EMBL" id="MBB2994894.1"/>
    </source>
</evidence>
<comment type="caution">
    <text evidence="4">The sequence shown here is derived from an EMBL/GenBank/DDBJ whole genome shotgun (WGS) entry which is preliminary data.</text>
</comment>
<feature type="transmembrane region" description="Helical" evidence="2">
    <location>
        <begin position="262"/>
        <end position="280"/>
    </location>
</feature>
<keyword evidence="5" id="KW-1185">Reference proteome</keyword>
<dbReference type="Proteomes" id="UP000523000">
    <property type="component" value="Unassembled WGS sequence"/>
</dbReference>
<gene>
    <name evidence="4" type="ORF">E9229_001085</name>
</gene>
<keyword evidence="2" id="KW-1133">Transmembrane helix</keyword>
<name>A0A839QJI3_9MICC</name>
<feature type="region of interest" description="Disordered" evidence="1">
    <location>
        <begin position="1"/>
        <end position="53"/>
    </location>
</feature>
<accession>A0A839QJI3</accession>
<evidence type="ECO:0000313" key="5">
    <source>
        <dbReference type="Proteomes" id="UP000523000"/>
    </source>
</evidence>
<proteinExistence type="predicted"/>
<feature type="transmembrane region" description="Helical" evidence="2">
    <location>
        <begin position="204"/>
        <end position="223"/>
    </location>
</feature>
<feature type="transmembrane region" description="Helical" evidence="2">
    <location>
        <begin position="74"/>
        <end position="101"/>
    </location>
</feature>
<keyword evidence="2" id="KW-0472">Membrane</keyword>
<dbReference type="InterPro" id="IPR003675">
    <property type="entry name" value="Rce1/LyrA-like_dom"/>
</dbReference>
<dbReference type="GO" id="GO:0080120">
    <property type="term" value="P:CAAX-box protein maturation"/>
    <property type="evidence" value="ECO:0007669"/>
    <property type="project" value="UniProtKB-ARBA"/>
</dbReference>
<dbReference type="AlphaFoldDB" id="A0A839QJI3"/>
<protein>
    <submittedName>
        <fullName evidence="4">Membrane protease YdiL (CAAX protease family)</fullName>
    </submittedName>
</protein>